<name>A0ABT0C962_THEVL</name>
<reference evidence="2" key="1">
    <citation type="submission" date="2021-02" db="EMBL/GenBank/DDBJ databases">
        <title>The CRISPR/cas machinery reduction and long-range gene transfer in the hot spring cyanobacterium Synechococcus.</title>
        <authorList>
            <person name="Dvorak P."/>
            <person name="Jahodarova E."/>
            <person name="Hasler P."/>
            <person name="Poulickova A."/>
        </authorList>
    </citation>
    <scope>NUCLEOTIDE SEQUENCE</scope>
    <source>
        <strain evidence="2">Rupite</strain>
    </source>
</reference>
<dbReference type="Proteomes" id="UP000830835">
    <property type="component" value="Unassembled WGS sequence"/>
</dbReference>
<keyword evidence="3" id="KW-1185">Reference proteome</keyword>
<protein>
    <submittedName>
        <fullName evidence="2">Uncharacterized protein</fullName>
    </submittedName>
</protein>
<organism evidence="2 3">
    <name type="scientific">Thermostichus vulcanus str. 'Rupite'</name>
    <dbReference type="NCBI Taxonomy" id="2813851"/>
    <lineage>
        <taxon>Bacteria</taxon>
        <taxon>Bacillati</taxon>
        <taxon>Cyanobacteriota</taxon>
        <taxon>Cyanophyceae</taxon>
        <taxon>Thermostichales</taxon>
        <taxon>Thermostichaceae</taxon>
        <taxon>Thermostichus</taxon>
    </lineage>
</organism>
<comment type="caution">
    <text evidence="2">The sequence shown here is derived from an EMBL/GenBank/DDBJ whole genome shotgun (WGS) entry which is preliminary data.</text>
</comment>
<feature type="coiled-coil region" evidence="1">
    <location>
        <begin position="88"/>
        <end position="115"/>
    </location>
</feature>
<accession>A0ABT0C962</accession>
<keyword evidence="1" id="KW-0175">Coiled coil</keyword>
<sequence length="120" mass="13483">MARYSCVTQLVGSAEQLSESIRAILERCQLNVLHNSPDYWVAGEPPGRNPYTKLVTVEVLMDRTRQSADGSIQVTCIAKNEELPLKSVNHCQQTFDQLKAELAQLQSQLQLAARQKDTLR</sequence>
<dbReference type="EMBL" id="JAFIRA010000008">
    <property type="protein sequence ID" value="MCJ2542319.1"/>
    <property type="molecule type" value="Genomic_DNA"/>
</dbReference>
<evidence type="ECO:0000313" key="3">
    <source>
        <dbReference type="Proteomes" id="UP000830835"/>
    </source>
</evidence>
<evidence type="ECO:0000256" key="1">
    <source>
        <dbReference type="SAM" id="Coils"/>
    </source>
</evidence>
<proteinExistence type="predicted"/>
<evidence type="ECO:0000313" key="2">
    <source>
        <dbReference type="EMBL" id="MCJ2542319.1"/>
    </source>
</evidence>
<gene>
    <name evidence="2" type="ORF">JX360_05265</name>
</gene>